<evidence type="ECO:0000256" key="5">
    <source>
        <dbReference type="ARBA" id="ARBA00023128"/>
    </source>
</evidence>
<dbReference type="InterPro" id="IPR007745">
    <property type="entry name" value="Cyt_c_oxidase_Cu-chaperone"/>
</dbReference>
<comment type="subcellular location">
    <subcellularLocation>
        <location evidence="1">Mitochondrion intermembrane space</location>
    </subcellularLocation>
</comment>
<evidence type="ECO:0000256" key="9">
    <source>
        <dbReference type="SAM" id="MobiDB-lite"/>
    </source>
</evidence>
<feature type="binding site" evidence="8">
    <location>
        <position position="38"/>
    </location>
    <ligand>
        <name>Cu cation</name>
        <dbReference type="ChEBI" id="CHEBI:23378"/>
    </ligand>
</feature>
<name>A0A9P5CL17_CRYP1</name>
<dbReference type="Gene3D" id="1.10.287.1130">
    <property type="entry name" value="CytochromE C oxidase copper chaperone"/>
    <property type="match status" value="1"/>
</dbReference>
<dbReference type="PANTHER" id="PTHR16719:SF0">
    <property type="entry name" value="CYTOCHROME C OXIDASE COPPER CHAPERONE"/>
    <property type="match status" value="1"/>
</dbReference>
<keyword evidence="4 8" id="KW-0186">Copper</keyword>
<keyword evidence="6" id="KW-1015">Disulfide bond</keyword>
<sequence length="82" mass="8678">MASPISTPIPADNAARSAPPAPAINNNAAAVAPKVKPCCVCTDEKSRRDECMLFSKAADPAKDCQSTIDQYRSCMKGFGFEV</sequence>
<dbReference type="GO" id="GO:0005758">
    <property type="term" value="C:mitochondrial intermembrane space"/>
    <property type="evidence" value="ECO:0007669"/>
    <property type="project" value="UniProtKB-SubCell"/>
</dbReference>
<comment type="similarity">
    <text evidence="2">Belongs to the COX17 family.</text>
</comment>
<dbReference type="GO" id="GO:0033617">
    <property type="term" value="P:mitochondrial respiratory chain complex IV assembly"/>
    <property type="evidence" value="ECO:0007669"/>
    <property type="project" value="TreeGrafter"/>
</dbReference>
<dbReference type="OrthoDB" id="1915887at2759"/>
<dbReference type="SUPFAM" id="SSF47072">
    <property type="entry name" value="Cysteine alpha-hairpin motif"/>
    <property type="match status" value="1"/>
</dbReference>
<keyword evidence="7" id="KW-0143">Chaperone</keyword>
<protein>
    <recommendedName>
        <fullName evidence="12">COX17 protein</fullName>
    </recommendedName>
</protein>
<dbReference type="FunFam" id="1.10.287.1130:FF:000004">
    <property type="entry name" value="Cytochrome c oxidase copper chaperone"/>
    <property type="match status" value="1"/>
</dbReference>
<dbReference type="InterPro" id="IPR009069">
    <property type="entry name" value="Cys_alpha_HP_mot_SF"/>
</dbReference>
<evidence type="ECO:0000256" key="4">
    <source>
        <dbReference type="ARBA" id="ARBA00023008"/>
    </source>
</evidence>
<dbReference type="GO" id="GO:0005507">
    <property type="term" value="F:copper ion binding"/>
    <property type="evidence" value="ECO:0007669"/>
    <property type="project" value="InterPro"/>
</dbReference>
<keyword evidence="11" id="KW-1185">Reference proteome</keyword>
<evidence type="ECO:0008006" key="12">
    <source>
        <dbReference type="Google" id="ProtNLM"/>
    </source>
</evidence>
<evidence type="ECO:0000256" key="1">
    <source>
        <dbReference type="ARBA" id="ARBA00004569"/>
    </source>
</evidence>
<evidence type="ECO:0000313" key="10">
    <source>
        <dbReference type="EMBL" id="KAF3762603.1"/>
    </source>
</evidence>
<dbReference type="PANTHER" id="PTHR16719">
    <property type="entry name" value="CYTOCHROME C OXIDASE COPPER CHAPERONE"/>
    <property type="match status" value="1"/>
</dbReference>
<dbReference type="EMBL" id="MU032350">
    <property type="protein sequence ID" value="KAF3762603.1"/>
    <property type="molecule type" value="Genomic_DNA"/>
</dbReference>
<gene>
    <name evidence="10" type="ORF">M406DRAFT_357528</name>
</gene>
<feature type="compositionally biased region" description="Low complexity" evidence="9">
    <location>
        <begin position="10"/>
        <end position="21"/>
    </location>
</feature>
<dbReference type="RefSeq" id="XP_040773582.1">
    <property type="nucleotide sequence ID" value="XM_040923700.1"/>
</dbReference>
<feature type="binding site" evidence="8">
    <location>
        <position position="39"/>
    </location>
    <ligand>
        <name>Cu cation</name>
        <dbReference type="ChEBI" id="CHEBI:23378"/>
    </ligand>
</feature>
<evidence type="ECO:0000256" key="6">
    <source>
        <dbReference type="ARBA" id="ARBA00023157"/>
    </source>
</evidence>
<dbReference type="Pfam" id="PF05051">
    <property type="entry name" value="COX17"/>
    <property type="match status" value="1"/>
</dbReference>
<evidence type="ECO:0000256" key="2">
    <source>
        <dbReference type="ARBA" id="ARBA00009241"/>
    </source>
</evidence>
<proteinExistence type="inferred from homology"/>
<evidence type="ECO:0000256" key="8">
    <source>
        <dbReference type="PIRSR" id="PIRSR607745-1"/>
    </source>
</evidence>
<comment type="caution">
    <text evidence="10">The sequence shown here is derived from an EMBL/GenBank/DDBJ whole genome shotgun (WGS) entry which is preliminary data.</text>
</comment>
<keyword evidence="5" id="KW-0496">Mitochondrion</keyword>
<feature type="region of interest" description="Disordered" evidence="9">
    <location>
        <begin position="1"/>
        <end position="21"/>
    </location>
</feature>
<evidence type="ECO:0000256" key="3">
    <source>
        <dbReference type="ARBA" id="ARBA00022723"/>
    </source>
</evidence>
<dbReference type="GO" id="GO:0016531">
    <property type="term" value="F:copper chaperone activity"/>
    <property type="evidence" value="ECO:0007669"/>
    <property type="project" value="InterPro"/>
</dbReference>
<accession>A0A9P5CL17</accession>
<dbReference type="AlphaFoldDB" id="A0A9P5CL17"/>
<evidence type="ECO:0000256" key="7">
    <source>
        <dbReference type="ARBA" id="ARBA00023186"/>
    </source>
</evidence>
<reference evidence="10" key="1">
    <citation type="journal article" date="2020" name="Phytopathology">
        <title>Genome sequence of the chestnut blight fungus Cryphonectria parasitica EP155: A fundamental resource for an archetypical invasive plant pathogen.</title>
        <authorList>
            <person name="Crouch J.A."/>
            <person name="Dawe A."/>
            <person name="Aerts A."/>
            <person name="Barry K."/>
            <person name="Churchill A.C.L."/>
            <person name="Grimwood J."/>
            <person name="Hillman B."/>
            <person name="Milgroom M.G."/>
            <person name="Pangilinan J."/>
            <person name="Smith M."/>
            <person name="Salamov A."/>
            <person name="Schmutz J."/>
            <person name="Yadav J."/>
            <person name="Grigoriev I.V."/>
            <person name="Nuss D."/>
        </authorList>
    </citation>
    <scope>NUCLEOTIDE SEQUENCE</scope>
    <source>
        <strain evidence="10">EP155</strain>
    </source>
</reference>
<organism evidence="10 11">
    <name type="scientific">Cryphonectria parasitica (strain ATCC 38755 / EP155)</name>
    <dbReference type="NCBI Taxonomy" id="660469"/>
    <lineage>
        <taxon>Eukaryota</taxon>
        <taxon>Fungi</taxon>
        <taxon>Dikarya</taxon>
        <taxon>Ascomycota</taxon>
        <taxon>Pezizomycotina</taxon>
        <taxon>Sordariomycetes</taxon>
        <taxon>Sordariomycetidae</taxon>
        <taxon>Diaporthales</taxon>
        <taxon>Cryphonectriaceae</taxon>
        <taxon>Cryphonectria-Endothia species complex</taxon>
        <taxon>Cryphonectria</taxon>
    </lineage>
</organism>
<evidence type="ECO:0000313" key="11">
    <source>
        <dbReference type="Proteomes" id="UP000803844"/>
    </source>
</evidence>
<dbReference type="GeneID" id="63840829"/>
<keyword evidence="3 8" id="KW-0479">Metal-binding</keyword>
<dbReference type="Proteomes" id="UP000803844">
    <property type="component" value="Unassembled WGS sequence"/>
</dbReference>